<evidence type="ECO:0000256" key="1">
    <source>
        <dbReference type="ARBA" id="ARBA00022729"/>
    </source>
</evidence>
<dbReference type="InterPro" id="IPR005592">
    <property type="entry name" value="Mono/diacylglycerol_lipase_N"/>
</dbReference>
<protein>
    <submittedName>
        <fullName evidence="6">Lipase</fullName>
    </submittedName>
</protein>
<dbReference type="GO" id="GO:0016042">
    <property type="term" value="P:lipid catabolic process"/>
    <property type="evidence" value="ECO:0007669"/>
    <property type="project" value="InterPro"/>
</dbReference>
<dbReference type="InterPro" id="IPR029058">
    <property type="entry name" value="AB_hydrolase_fold"/>
</dbReference>
<dbReference type="PANTHER" id="PTHR46640">
    <property type="entry name" value="TRIACYLGLYCEROL LIPASE, PUTATIVE (AFU_ORTHOLOGUE AFUA_6G06510)-RELATED"/>
    <property type="match status" value="1"/>
</dbReference>
<feature type="chain" id="PRO_5001892327" evidence="3">
    <location>
        <begin position="20"/>
        <end position="297"/>
    </location>
</feature>
<feature type="domain" description="Mono-/di-acylglycerol lipase N-terminal" evidence="5">
    <location>
        <begin position="19"/>
        <end position="79"/>
    </location>
</feature>
<evidence type="ECO:0000313" key="6">
    <source>
        <dbReference type="EMBL" id="KFX48907.1"/>
    </source>
</evidence>
<dbReference type="Pfam" id="PF03893">
    <property type="entry name" value="Lipase3_N"/>
    <property type="match status" value="1"/>
</dbReference>
<evidence type="ECO:0000259" key="4">
    <source>
        <dbReference type="Pfam" id="PF01764"/>
    </source>
</evidence>
<dbReference type="EMBL" id="JPOX01000011">
    <property type="protein sequence ID" value="KFX48907.1"/>
    <property type="molecule type" value="Genomic_DNA"/>
</dbReference>
<dbReference type="eggNOG" id="KOG4569">
    <property type="taxonomic scope" value="Eukaryota"/>
</dbReference>
<reference key="1">
    <citation type="journal article" date="2014" name="PLoS Genet.">
        <title>Signature Gene Expression Reveals Novel Clues to the Molecular Mechanisms of Dimorphic Transition in Penicillium marneffei.</title>
        <authorList>
            <person name="Yang E."/>
            <person name="Wang G."/>
            <person name="Cai J."/>
            <person name="Woo P.C."/>
            <person name="Lau S.K."/>
            <person name="Yuen K.-Y."/>
            <person name="Chow W.-N."/>
            <person name="Lin X."/>
        </authorList>
    </citation>
    <scope>NUCLEOTIDE SEQUENCE [LARGE SCALE GENOMIC DNA]</scope>
    <source>
        <strain>PM1</strain>
    </source>
</reference>
<dbReference type="Pfam" id="PF01764">
    <property type="entry name" value="Lipase_3"/>
    <property type="match status" value="1"/>
</dbReference>
<gene>
    <name evidence="6" type="ORF">GQ26_0112650</name>
</gene>
<dbReference type="CDD" id="cd00519">
    <property type="entry name" value="Lipase_3"/>
    <property type="match status" value="1"/>
</dbReference>
<proteinExistence type="predicted"/>
<sequence>MKVLSAIATGVMLAWPAAAAPNPIHPRTISTSVFDNLNLFAQYSAAAYCAPNINTTGTALACSVGNCPAVESADTTILYGFNDSWGFGDAAGYIAVDKSNGYIVVGFRGSHTLPNWLADLDILLVDASSICPGCQIHQGFWNTWKAVASNVTSQVQSVISAYPGYTLVVTGHSLGASLAAIAATVFRASGIAVQLYNYGQPRIGNLALINYITSTETSNNTYRVTHSVDVVPRLPPKILGYHHFGPEYWITSDNNVTVRESDVVQVVGIDSTGGNGGTITSSNTAHYWYFGPITICP</sequence>
<dbReference type="PANTHER" id="PTHR46640:SF1">
    <property type="entry name" value="FUNGAL LIPASE-LIKE DOMAIN-CONTAINING PROTEIN-RELATED"/>
    <property type="match status" value="1"/>
</dbReference>
<evidence type="ECO:0000256" key="2">
    <source>
        <dbReference type="ARBA" id="ARBA00022801"/>
    </source>
</evidence>
<reference evidence="6" key="2">
    <citation type="journal article" date="2014" name="PLoS Genet.">
        <title>Signature gene expression reveals novel clues to the molecular mechanisms of dimorphic transition in Penicillium marneffei.</title>
        <authorList>
            <person name="Yang E."/>
            <person name="Wang G."/>
            <person name="Cai J."/>
            <person name="Woo P.C."/>
            <person name="Lau S.K."/>
            <person name="Yuen K.-Y."/>
            <person name="Chow W.-N."/>
            <person name="Lin X."/>
        </authorList>
    </citation>
    <scope>NUCLEOTIDE SEQUENCE</scope>
    <source>
        <strain evidence="6">PM1</strain>
    </source>
</reference>
<keyword evidence="2" id="KW-0378">Hydrolase</keyword>
<dbReference type="AlphaFoldDB" id="A0A093V8M4"/>
<feature type="signal peptide" evidence="3">
    <location>
        <begin position="1"/>
        <end position="19"/>
    </location>
</feature>
<dbReference type="InterPro" id="IPR051299">
    <property type="entry name" value="AB_hydrolase_lip/est"/>
</dbReference>
<evidence type="ECO:0000259" key="5">
    <source>
        <dbReference type="Pfam" id="PF03893"/>
    </source>
</evidence>
<dbReference type="SUPFAM" id="SSF53474">
    <property type="entry name" value="alpha/beta-Hydrolases"/>
    <property type="match status" value="1"/>
</dbReference>
<name>A0A093V8M4_TALMA</name>
<dbReference type="Gene3D" id="3.40.50.1820">
    <property type="entry name" value="alpha/beta hydrolase"/>
    <property type="match status" value="1"/>
</dbReference>
<dbReference type="InterPro" id="IPR002921">
    <property type="entry name" value="Fungal_lipase-type"/>
</dbReference>
<accession>A0A093V8M4</accession>
<dbReference type="HOGENOM" id="CLU_032957_1_0_1"/>
<keyword evidence="1 3" id="KW-0732">Signal</keyword>
<dbReference type="GO" id="GO:0016787">
    <property type="term" value="F:hydrolase activity"/>
    <property type="evidence" value="ECO:0007669"/>
    <property type="project" value="UniProtKB-KW"/>
</dbReference>
<feature type="domain" description="Fungal lipase-type" evidence="4">
    <location>
        <begin position="104"/>
        <end position="237"/>
    </location>
</feature>
<organism evidence="6">
    <name type="scientific">Talaromyces marneffei PM1</name>
    <dbReference type="NCBI Taxonomy" id="1077442"/>
    <lineage>
        <taxon>Eukaryota</taxon>
        <taxon>Fungi</taxon>
        <taxon>Dikarya</taxon>
        <taxon>Ascomycota</taxon>
        <taxon>Pezizomycotina</taxon>
        <taxon>Eurotiomycetes</taxon>
        <taxon>Eurotiomycetidae</taxon>
        <taxon>Eurotiales</taxon>
        <taxon>Trichocomaceae</taxon>
        <taxon>Talaromyces</taxon>
        <taxon>Talaromyces sect. Talaromyces</taxon>
    </lineage>
</organism>
<evidence type="ECO:0000256" key="3">
    <source>
        <dbReference type="SAM" id="SignalP"/>
    </source>
</evidence>
<comment type="caution">
    <text evidence="6">The sequence shown here is derived from an EMBL/GenBank/DDBJ whole genome shotgun (WGS) entry which is preliminary data.</text>
</comment>